<keyword evidence="2" id="KW-1185">Reference proteome</keyword>
<name>A0A6V8N9Q0_9BACT</name>
<protein>
    <submittedName>
        <fullName evidence="1">Anti-sigma regulatory factor</fullName>
    </submittedName>
</protein>
<evidence type="ECO:0000313" key="1">
    <source>
        <dbReference type="EMBL" id="GFO69302.1"/>
    </source>
</evidence>
<dbReference type="Proteomes" id="UP000587586">
    <property type="component" value="Unassembled WGS sequence"/>
</dbReference>
<sequence length="129" mass="13554">MNDSQQHLAEAPLESLADVVLARQKVRGLALRLGLQVADQTRLVTATAGLGRRLVVTGAAGTLRVFRCFGAQSGLRLVYSGYPGTADALAQLVHEPVEPGLPGVAQLADRIEVSGCPGTAGSLTLYFWL</sequence>
<comment type="caution">
    <text evidence="1">The sequence shown here is derived from an EMBL/GenBank/DDBJ whole genome shotgun (WGS) entry which is preliminary data.</text>
</comment>
<organism evidence="1 2">
    <name type="scientific">Geomonas limicola</name>
    <dbReference type="NCBI Taxonomy" id="2740186"/>
    <lineage>
        <taxon>Bacteria</taxon>
        <taxon>Pseudomonadati</taxon>
        <taxon>Thermodesulfobacteriota</taxon>
        <taxon>Desulfuromonadia</taxon>
        <taxon>Geobacterales</taxon>
        <taxon>Geobacteraceae</taxon>
        <taxon>Geomonas</taxon>
    </lineage>
</organism>
<dbReference type="EMBL" id="BLXZ01000005">
    <property type="protein sequence ID" value="GFO69302.1"/>
    <property type="molecule type" value="Genomic_DNA"/>
</dbReference>
<evidence type="ECO:0000313" key="2">
    <source>
        <dbReference type="Proteomes" id="UP000587586"/>
    </source>
</evidence>
<proteinExistence type="predicted"/>
<dbReference type="AlphaFoldDB" id="A0A6V8N9Q0"/>
<accession>A0A6V8N9Q0</accession>
<gene>
    <name evidence="1" type="primary">rsbT</name>
    <name evidence="1" type="ORF">GMLC_28810</name>
</gene>
<reference evidence="2" key="1">
    <citation type="submission" date="2020-06" db="EMBL/GenBank/DDBJ databases">
        <title>Draft genomic sequecing of Geomonas sp. Red745.</title>
        <authorList>
            <person name="Itoh H."/>
            <person name="Xu Z.X."/>
            <person name="Ushijima N."/>
            <person name="Masuda Y."/>
            <person name="Shiratori Y."/>
            <person name="Senoo K."/>
        </authorList>
    </citation>
    <scope>NUCLEOTIDE SEQUENCE [LARGE SCALE GENOMIC DNA]</scope>
    <source>
        <strain evidence="2">Red745</strain>
    </source>
</reference>
<dbReference type="RefSeq" id="WP_183361868.1">
    <property type="nucleotide sequence ID" value="NZ_BLXZ01000005.1"/>
</dbReference>